<keyword evidence="5 14" id="KW-0812">Transmembrane</keyword>
<evidence type="ECO:0000256" key="14">
    <source>
        <dbReference type="SAM" id="Phobius"/>
    </source>
</evidence>
<dbReference type="Proteomes" id="UP000186922">
    <property type="component" value="Unassembled WGS sequence"/>
</dbReference>
<keyword evidence="9 14" id="KW-0472">Membrane</keyword>
<dbReference type="EMBL" id="BDGG01000001">
    <property type="protein sequence ID" value="GAU87602.1"/>
    <property type="molecule type" value="Genomic_DNA"/>
</dbReference>
<evidence type="ECO:0000256" key="2">
    <source>
        <dbReference type="ARBA" id="ARBA00004651"/>
    </source>
</evidence>
<feature type="compositionally biased region" description="Polar residues" evidence="13">
    <location>
        <begin position="68"/>
        <end position="88"/>
    </location>
</feature>
<dbReference type="Pfam" id="PF21381">
    <property type="entry name" value="MCLN_ECD"/>
    <property type="match status" value="1"/>
</dbReference>
<comment type="catalytic activity">
    <reaction evidence="12">
        <text>Ca(2+)(in) = Ca(2+)(out)</text>
        <dbReference type="Rhea" id="RHEA:29671"/>
        <dbReference type="ChEBI" id="CHEBI:29108"/>
    </reaction>
</comment>
<evidence type="ECO:0000256" key="7">
    <source>
        <dbReference type="ARBA" id="ARBA00022989"/>
    </source>
</evidence>
<evidence type="ECO:0000256" key="3">
    <source>
        <dbReference type="ARBA" id="ARBA00022448"/>
    </source>
</evidence>
<feature type="transmembrane region" description="Helical" evidence="14">
    <location>
        <begin position="523"/>
        <end position="545"/>
    </location>
</feature>
<evidence type="ECO:0000256" key="5">
    <source>
        <dbReference type="ARBA" id="ARBA00022692"/>
    </source>
</evidence>
<dbReference type="Pfam" id="PF08016">
    <property type="entry name" value="PKD_channel"/>
    <property type="match status" value="1"/>
</dbReference>
<proteinExistence type="predicted"/>
<feature type="transmembrane region" description="Helical" evidence="14">
    <location>
        <begin position="591"/>
        <end position="613"/>
    </location>
</feature>
<keyword evidence="4" id="KW-1003">Cell membrane</keyword>
<keyword evidence="6" id="KW-0967">Endosome</keyword>
<organism evidence="18 19">
    <name type="scientific">Ramazzottius varieornatus</name>
    <name type="common">Water bear</name>
    <name type="synonym">Tardigrade</name>
    <dbReference type="NCBI Taxonomy" id="947166"/>
    <lineage>
        <taxon>Eukaryota</taxon>
        <taxon>Metazoa</taxon>
        <taxon>Ecdysozoa</taxon>
        <taxon>Tardigrada</taxon>
        <taxon>Eutardigrada</taxon>
        <taxon>Parachela</taxon>
        <taxon>Hypsibioidea</taxon>
        <taxon>Ramazzottiidae</taxon>
        <taxon>Ramazzottius</taxon>
    </lineage>
</organism>
<dbReference type="GO" id="GO:0010008">
    <property type="term" value="C:endosome membrane"/>
    <property type="evidence" value="ECO:0007669"/>
    <property type="project" value="UniProtKB-SubCell"/>
</dbReference>
<accession>A0A1D1UJ12</accession>
<feature type="transmembrane region" description="Helical" evidence="14">
    <location>
        <begin position="398"/>
        <end position="416"/>
    </location>
</feature>
<dbReference type="GO" id="GO:0072345">
    <property type="term" value="F:NAADP-sensitive calcium-release channel activity"/>
    <property type="evidence" value="ECO:0007669"/>
    <property type="project" value="TreeGrafter"/>
</dbReference>
<keyword evidence="8" id="KW-0406">Ion transport</keyword>
<evidence type="ECO:0000256" key="4">
    <source>
        <dbReference type="ARBA" id="ARBA00022475"/>
    </source>
</evidence>
<dbReference type="InterPro" id="IPR039031">
    <property type="entry name" value="Mucolipin"/>
</dbReference>
<evidence type="ECO:0000259" key="16">
    <source>
        <dbReference type="Pfam" id="PF21381"/>
    </source>
</evidence>
<keyword evidence="3" id="KW-0813">Transport</keyword>
<dbReference type="OrthoDB" id="263481at2759"/>
<feature type="region of interest" description="Disordered" evidence="13">
    <location>
        <begin position="68"/>
        <end position="105"/>
    </location>
</feature>
<feature type="transmembrane region" description="Helical" evidence="14">
    <location>
        <begin position="448"/>
        <end position="468"/>
    </location>
</feature>
<protein>
    <submittedName>
        <fullName evidence="18">Uncharacterized protein</fullName>
    </submittedName>
</protein>
<evidence type="ECO:0000256" key="10">
    <source>
        <dbReference type="ARBA" id="ARBA00023157"/>
    </source>
</evidence>
<evidence type="ECO:0000256" key="12">
    <source>
        <dbReference type="ARBA" id="ARBA00036634"/>
    </source>
</evidence>
<dbReference type="GO" id="GO:0005765">
    <property type="term" value="C:lysosomal membrane"/>
    <property type="evidence" value="ECO:0007669"/>
    <property type="project" value="TreeGrafter"/>
</dbReference>
<evidence type="ECO:0000313" key="17">
    <source>
        <dbReference type="EMBL" id="GAU87601.1"/>
    </source>
</evidence>
<dbReference type="InterPro" id="IPR013122">
    <property type="entry name" value="PKD1_2_channel"/>
</dbReference>
<comment type="subcellular location">
    <subcellularLocation>
        <location evidence="2">Cell membrane</location>
        <topology evidence="2">Multi-pass membrane protein</topology>
    </subcellularLocation>
    <subcellularLocation>
        <location evidence="1">Endosome membrane</location>
        <topology evidence="1">Multi-pass membrane protein</topology>
    </subcellularLocation>
</comment>
<dbReference type="PANTHER" id="PTHR12127:SF7">
    <property type="entry name" value="SD02261P"/>
    <property type="match status" value="1"/>
</dbReference>
<evidence type="ECO:0000256" key="1">
    <source>
        <dbReference type="ARBA" id="ARBA00004337"/>
    </source>
</evidence>
<sequence>MSWKEDDVPLIDLSFVSLERSQLLLPESTPRSLSPFTELPMEHIEEHPEVPDHELKDVFEVDVRQRDSSGSLNQFTPRSRPRAQSSTSRHLHLTRGSSSDPAIPQNDEGIMFSSGSGSGRPFLQPCCSAEVNRVRWRIRFFFMDPIQKWRHKHQFPWKLFLQVIKIIFVTIQLVILGNERYTFATFLKQNTVSFRHLLLQNWNDPDIPVAVYPNTGLYAVYTKQEFYEKVDFAVNQFVNMREVAIGSYHYAHSPNDTSLFRFCKREFMDAHIFPQNHSFVYDSEINETCVSVNFFDVPNGTFSIQTYLSDRNASLIFDQLIDAKLLFTVRSVALQADDPEDEPGCYVFDVIVYFDNTGHNGQIPVNLDMDAHVVPCNGKLLFDDTDSVWDILVDVLDASILVVCIASLLLCLRALYNAEVLKGSVIVFFRQQLGVELTKDERMEFINLWYVMIVVNDILTICGTVVKLRISSATITELSLYNACGMLLGIGNLLVWFGVLRYLGFFKTYNILILTVKRALPNVMRYLTCTLFIFCGFSFCGWIILGPYHVKFQTFHSTTETIFSLINGDDMFATFAILPFSNTMIWYFSRLYLYVFICMFTYVVLSLMISLIMDAYGTVKDYYEQGGPSSRLADFLTEPMTVPSETCPRHANLQRTTSLTSFGAPFVKQESRGIFKWLRKFVFRDEDEPPRNVGGDLHNSSWIPHQPLHNES</sequence>
<evidence type="ECO:0000259" key="15">
    <source>
        <dbReference type="Pfam" id="PF08016"/>
    </source>
</evidence>
<evidence type="ECO:0000256" key="8">
    <source>
        <dbReference type="ARBA" id="ARBA00023065"/>
    </source>
</evidence>
<evidence type="ECO:0000256" key="11">
    <source>
        <dbReference type="ARBA" id="ARBA00023303"/>
    </source>
</evidence>
<name>A0A1D1UJ12_RAMVA</name>
<feature type="domain" description="Polycystin cation channel PKD1/PKD2" evidence="15">
    <location>
        <begin position="481"/>
        <end position="619"/>
    </location>
</feature>
<dbReference type="Gene3D" id="1.10.287.70">
    <property type="match status" value="1"/>
</dbReference>
<dbReference type="STRING" id="947166.A0A1D1UJ12"/>
<dbReference type="CDD" id="cd21050">
    <property type="entry name" value="ELD_TRPML"/>
    <property type="match status" value="1"/>
</dbReference>
<dbReference type="GO" id="GO:0005886">
    <property type="term" value="C:plasma membrane"/>
    <property type="evidence" value="ECO:0007669"/>
    <property type="project" value="UniProtKB-SubCell"/>
</dbReference>
<comment type="caution">
    <text evidence="18">The sequence shown here is derived from an EMBL/GenBank/DDBJ whole genome shotgun (WGS) entry which is preliminary data.</text>
</comment>
<keyword evidence="11" id="KW-0407">Ion channel</keyword>
<evidence type="ECO:0000313" key="19">
    <source>
        <dbReference type="Proteomes" id="UP000186922"/>
    </source>
</evidence>
<feature type="transmembrane region" description="Helical" evidence="14">
    <location>
        <begin position="480"/>
        <end position="503"/>
    </location>
</feature>
<dbReference type="EMBL" id="BDGG01000001">
    <property type="protein sequence ID" value="GAU87601.1"/>
    <property type="molecule type" value="Genomic_DNA"/>
</dbReference>
<keyword evidence="19" id="KW-1185">Reference proteome</keyword>
<evidence type="ECO:0000256" key="6">
    <source>
        <dbReference type="ARBA" id="ARBA00022753"/>
    </source>
</evidence>
<dbReference type="InterPro" id="IPR049134">
    <property type="entry name" value="MCLN_ECD"/>
</dbReference>
<gene>
    <name evidence="18" type="primary">RvY_00426</name>
    <name evidence="18" type="synonym">RvY_00426.1</name>
    <name evidence="17" type="synonym">RvY_00426.2</name>
    <name evidence="18" type="ORF">RvY_00426-1</name>
    <name evidence="17" type="ORF">RvY_00426-2</name>
</gene>
<reference evidence="18 19" key="1">
    <citation type="journal article" date="2016" name="Nat. Commun.">
        <title>Extremotolerant tardigrade genome and improved radiotolerance of human cultured cells by tardigrade-unique protein.</title>
        <authorList>
            <person name="Hashimoto T."/>
            <person name="Horikawa D.D."/>
            <person name="Saito Y."/>
            <person name="Kuwahara H."/>
            <person name="Kozuka-Hata H."/>
            <person name="Shin-I T."/>
            <person name="Minakuchi Y."/>
            <person name="Ohishi K."/>
            <person name="Motoyama A."/>
            <person name="Aizu T."/>
            <person name="Enomoto A."/>
            <person name="Kondo K."/>
            <person name="Tanaka S."/>
            <person name="Hara Y."/>
            <person name="Koshikawa S."/>
            <person name="Sagara H."/>
            <person name="Miura T."/>
            <person name="Yokobori S."/>
            <person name="Miyagawa K."/>
            <person name="Suzuki Y."/>
            <person name="Kubo T."/>
            <person name="Oyama M."/>
            <person name="Kohara Y."/>
            <person name="Fujiyama A."/>
            <person name="Arakawa K."/>
            <person name="Katayama T."/>
            <person name="Toyoda A."/>
            <person name="Kunieda T."/>
        </authorList>
    </citation>
    <scope>NUCLEOTIDE SEQUENCE [LARGE SCALE GENOMIC DNA]</scope>
    <source>
        <strain evidence="18 19">YOKOZUNA-1</strain>
    </source>
</reference>
<feature type="region of interest" description="Disordered" evidence="13">
    <location>
        <begin position="692"/>
        <end position="712"/>
    </location>
</feature>
<keyword evidence="10" id="KW-1015">Disulfide bond</keyword>
<evidence type="ECO:0000256" key="9">
    <source>
        <dbReference type="ARBA" id="ARBA00023136"/>
    </source>
</evidence>
<evidence type="ECO:0000256" key="13">
    <source>
        <dbReference type="SAM" id="MobiDB-lite"/>
    </source>
</evidence>
<evidence type="ECO:0000313" key="18">
    <source>
        <dbReference type="EMBL" id="GAU87602.1"/>
    </source>
</evidence>
<keyword evidence="7 14" id="KW-1133">Transmembrane helix</keyword>
<dbReference type="AlphaFoldDB" id="A0A1D1UJ12"/>
<dbReference type="PANTHER" id="PTHR12127">
    <property type="entry name" value="MUCOLIPIN"/>
    <property type="match status" value="1"/>
</dbReference>
<feature type="domain" description="Mucolipin extracytosolic" evidence="16">
    <location>
        <begin position="185"/>
        <end position="376"/>
    </location>
</feature>